<keyword evidence="14" id="KW-0379">Hydroxylation</keyword>
<dbReference type="InterPro" id="IPR008160">
    <property type="entry name" value="Collagen"/>
</dbReference>
<comment type="subcellular location">
    <subcellularLocation>
        <location evidence="1">Secreted</location>
    </subcellularLocation>
</comment>
<feature type="region of interest" description="Disordered" evidence="16">
    <location>
        <begin position="44"/>
        <end position="101"/>
    </location>
</feature>
<evidence type="ECO:0000313" key="19">
    <source>
        <dbReference type="Ensembl" id="ENSMODP00000001816.3"/>
    </source>
</evidence>
<dbReference type="PROSITE" id="PS00615">
    <property type="entry name" value="C_TYPE_LECTIN_1"/>
    <property type="match status" value="1"/>
</dbReference>
<dbReference type="GO" id="GO:0005581">
    <property type="term" value="C:collagen trimer"/>
    <property type="evidence" value="ECO:0007669"/>
    <property type="project" value="UniProtKB-KW"/>
</dbReference>
<proteinExistence type="predicted"/>
<dbReference type="HOGENOM" id="CLU_049894_3_0_1"/>
<keyword evidence="12" id="KW-1018">Complement activation lectin pathway</keyword>
<evidence type="ECO:0000256" key="16">
    <source>
        <dbReference type="SAM" id="MobiDB-lite"/>
    </source>
</evidence>
<feature type="chain" id="PRO_5023824817" evidence="17">
    <location>
        <begin position="21"/>
        <end position="277"/>
    </location>
</feature>
<evidence type="ECO:0000256" key="3">
    <source>
        <dbReference type="ARBA" id="ARBA00022588"/>
    </source>
</evidence>
<keyword evidence="7" id="KW-0106">Calcium</keyword>
<keyword evidence="10" id="KW-0465">Mannose-binding</keyword>
<dbReference type="GO" id="GO:0031640">
    <property type="term" value="P:killing of cells of another organism"/>
    <property type="evidence" value="ECO:0007669"/>
    <property type="project" value="Ensembl"/>
</dbReference>
<dbReference type="AlphaFoldDB" id="F7F4P8"/>
<keyword evidence="20" id="KW-1185">Reference proteome</keyword>
<keyword evidence="11" id="KW-0176">Collagen</keyword>
<dbReference type="GO" id="GO:0005102">
    <property type="term" value="F:signaling receptor binding"/>
    <property type="evidence" value="ECO:0007669"/>
    <property type="project" value="Ensembl"/>
</dbReference>
<evidence type="ECO:0000259" key="18">
    <source>
        <dbReference type="PROSITE" id="PS50041"/>
    </source>
</evidence>
<keyword evidence="9" id="KW-0180">Complement pathway</keyword>
<dbReference type="InterPro" id="IPR016187">
    <property type="entry name" value="CTDL_fold"/>
</dbReference>
<evidence type="ECO:0000256" key="4">
    <source>
        <dbReference type="ARBA" id="ARBA00022729"/>
    </source>
</evidence>
<evidence type="ECO:0000256" key="11">
    <source>
        <dbReference type="ARBA" id="ARBA00023119"/>
    </source>
</evidence>
<keyword evidence="8" id="KW-0391">Immunity</keyword>
<dbReference type="GO" id="GO:1905370">
    <property type="term" value="C:serine-type endopeptidase complex"/>
    <property type="evidence" value="ECO:0007669"/>
    <property type="project" value="Ensembl"/>
</dbReference>
<dbReference type="Pfam" id="PF00059">
    <property type="entry name" value="Lectin_C"/>
    <property type="match status" value="1"/>
</dbReference>
<dbReference type="GO" id="GO:0002233">
    <property type="term" value="P:leukocyte chemotaxis involved in immune response"/>
    <property type="evidence" value="ECO:0007669"/>
    <property type="project" value="Ensembl"/>
</dbReference>
<dbReference type="GO" id="GO:0031638">
    <property type="term" value="P:zymogen activation"/>
    <property type="evidence" value="ECO:0007669"/>
    <property type="project" value="Ensembl"/>
</dbReference>
<dbReference type="GO" id="GO:0140374">
    <property type="term" value="P:antiviral innate immune response"/>
    <property type="evidence" value="ECO:0007669"/>
    <property type="project" value="Ensembl"/>
</dbReference>
<reference evidence="19" key="2">
    <citation type="submission" date="2025-08" db="UniProtKB">
        <authorList>
            <consortium name="Ensembl"/>
        </authorList>
    </citation>
    <scope>IDENTIFICATION</scope>
</reference>
<dbReference type="GO" id="GO:0106139">
    <property type="term" value="C:symbiont cell surface"/>
    <property type="evidence" value="ECO:0007669"/>
    <property type="project" value="Ensembl"/>
</dbReference>
<dbReference type="GO" id="GO:0048306">
    <property type="term" value="F:calcium-dependent protein binding"/>
    <property type="evidence" value="ECO:0007669"/>
    <property type="project" value="Ensembl"/>
</dbReference>
<dbReference type="GO" id="GO:0001867">
    <property type="term" value="P:complement activation, lectin pathway"/>
    <property type="evidence" value="ECO:0007669"/>
    <property type="project" value="UniProtKB-KW"/>
</dbReference>
<dbReference type="PROSITE" id="PS50041">
    <property type="entry name" value="C_TYPE_LECTIN_2"/>
    <property type="match status" value="1"/>
</dbReference>
<dbReference type="OrthoDB" id="10255512at2759"/>
<dbReference type="Bgee" id="ENSMODG00000001491">
    <property type="expression patterns" value="Expressed in liver and 11 other cell types or tissues"/>
</dbReference>
<dbReference type="GO" id="GO:0005615">
    <property type="term" value="C:extracellular space"/>
    <property type="evidence" value="ECO:0000318"/>
    <property type="project" value="GO_Central"/>
</dbReference>
<dbReference type="InParanoid" id="F7F4P8"/>
<keyword evidence="15" id="KW-0175">Coiled coil</keyword>
<evidence type="ECO:0000313" key="20">
    <source>
        <dbReference type="Proteomes" id="UP000002280"/>
    </source>
</evidence>
<keyword evidence="2" id="KW-0964">Secreted</keyword>
<sequence length="277" mass="29743">MALFSWVTFLLLIMIKTNYSETIVSEKTEHTCCCSLVSCGTPGANGAPGKDGRDGLKGEKGEPGQGLRGIQGPPGKVGPPGPPGSQGAPGPKGLKGDKGDSSVSLAKLSTLEGKIQDLERKMEKINESVLKLVTASNTQIQNLQAQMNRNKKVLAFSVGKKAGNKLFITNGERDTFDKVKALCEQLEATVATPKNREENKVIQDLAGGISAFLGITDREQEGQFTYLTGGRLIYTNWKKNEPNDYEPGEDCVLMQSDGLWNDISCTSSLLTVCEFPA</sequence>
<feature type="signal peptide" evidence="17">
    <location>
        <begin position="1"/>
        <end position="20"/>
    </location>
</feature>
<dbReference type="FunFam" id="3.10.100.10:FF:000088">
    <property type="entry name" value="Mannose-binding protein A"/>
    <property type="match status" value="1"/>
</dbReference>
<dbReference type="Gene3D" id="3.10.100.10">
    <property type="entry name" value="Mannose-Binding Protein A, subunit A"/>
    <property type="match status" value="1"/>
</dbReference>
<dbReference type="Pfam" id="PF01391">
    <property type="entry name" value="Collagen"/>
    <property type="match status" value="1"/>
</dbReference>
<organism evidence="19 20">
    <name type="scientific">Monodelphis domestica</name>
    <name type="common">Gray short-tailed opossum</name>
    <dbReference type="NCBI Taxonomy" id="13616"/>
    <lineage>
        <taxon>Eukaryota</taxon>
        <taxon>Metazoa</taxon>
        <taxon>Chordata</taxon>
        <taxon>Craniata</taxon>
        <taxon>Vertebrata</taxon>
        <taxon>Euteleostomi</taxon>
        <taxon>Mammalia</taxon>
        <taxon>Metatheria</taxon>
        <taxon>Didelphimorphia</taxon>
        <taxon>Didelphidae</taxon>
        <taxon>Monodelphis</taxon>
    </lineage>
</organism>
<evidence type="ECO:0000256" key="2">
    <source>
        <dbReference type="ARBA" id="ARBA00022525"/>
    </source>
</evidence>
<feature type="coiled-coil region" evidence="15">
    <location>
        <begin position="108"/>
        <end position="135"/>
    </location>
</feature>
<reference evidence="19 20" key="1">
    <citation type="journal article" date="2007" name="Nature">
        <title>Genome of the marsupial Monodelphis domestica reveals innovation in non-coding sequences.</title>
        <authorList>
            <person name="Mikkelsen T.S."/>
            <person name="Wakefield M.J."/>
            <person name="Aken B."/>
            <person name="Amemiya C.T."/>
            <person name="Chang J.L."/>
            <person name="Duke S."/>
            <person name="Garber M."/>
            <person name="Gentles A.J."/>
            <person name="Goodstadt L."/>
            <person name="Heger A."/>
            <person name="Jurka J."/>
            <person name="Kamal M."/>
            <person name="Mauceli E."/>
            <person name="Searle S.M."/>
            <person name="Sharpe T."/>
            <person name="Baker M.L."/>
            <person name="Batzer M.A."/>
            <person name="Benos P.V."/>
            <person name="Belov K."/>
            <person name="Clamp M."/>
            <person name="Cook A."/>
            <person name="Cuff J."/>
            <person name="Das R."/>
            <person name="Davidow L."/>
            <person name="Deakin J.E."/>
            <person name="Fazzari M.J."/>
            <person name="Glass J.L."/>
            <person name="Grabherr M."/>
            <person name="Greally J.M."/>
            <person name="Gu W."/>
            <person name="Hore T.A."/>
            <person name="Huttley G.A."/>
            <person name="Kleber M."/>
            <person name="Jirtle R.L."/>
            <person name="Koina E."/>
            <person name="Lee J.T."/>
            <person name="Mahony S."/>
            <person name="Marra M.A."/>
            <person name="Miller R.D."/>
            <person name="Nicholls R.D."/>
            <person name="Oda M."/>
            <person name="Papenfuss A.T."/>
            <person name="Parra Z.E."/>
            <person name="Pollock D.D."/>
            <person name="Ray D.A."/>
            <person name="Schein J.E."/>
            <person name="Speed T.P."/>
            <person name="Thompson K."/>
            <person name="VandeBerg J.L."/>
            <person name="Wade C.M."/>
            <person name="Walker J.A."/>
            <person name="Waters P.D."/>
            <person name="Webber C."/>
            <person name="Weidman J.R."/>
            <person name="Xie X."/>
            <person name="Zody M.C."/>
            <person name="Baldwin J."/>
            <person name="Abdouelleil A."/>
            <person name="Abdulkadir J."/>
            <person name="Abebe A."/>
            <person name="Abera B."/>
            <person name="Abreu J."/>
            <person name="Acer S.C."/>
            <person name="Aftuck L."/>
            <person name="Alexander A."/>
            <person name="An P."/>
            <person name="Anderson E."/>
            <person name="Anderson S."/>
            <person name="Arachi H."/>
            <person name="Azer M."/>
            <person name="Bachantsang P."/>
            <person name="Barry A."/>
            <person name="Bayul T."/>
            <person name="Berlin A."/>
            <person name="Bessette D."/>
            <person name="Bloom T."/>
            <person name="Bloom T."/>
            <person name="Boguslavskiy L."/>
            <person name="Bonnet C."/>
            <person name="Boukhgalter B."/>
            <person name="Bourzgui I."/>
            <person name="Brown A."/>
            <person name="Cahill P."/>
            <person name="Channer S."/>
            <person name="Cheshatsang Y."/>
            <person name="Chuda L."/>
            <person name="Citroen M."/>
            <person name="Collymore A."/>
            <person name="Cooke P."/>
            <person name="Costello M."/>
            <person name="D'Aco K."/>
            <person name="Daza R."/>
            <person name="De Haan G."/>
            <person name="DeGray S."/>
            <person name="DeMaso C."/>
            <person name="Dhargay N."/>
            <person name="Dooley K."/>
            <person name="Dooley E."/>
            <person name="Doricent M."/>
            <person name="Dorje P."/>
            <person name="Dorjee K."/>
            <person name="Dupes A."/>
            <person name="Elong R."/>
            <person name="Falk J."/>
            <person name="Farina A."/>
            <person name="Faro S."/>
            <person name="Ferguson D."/>
            <person name="Fisher S."/>
            <person name="Foley C.D."/>
            <person name="Franke A."/>
            <person name="Friedrich D."/>
            <person name="Gadbois L."/>
            <person name="Gearin G."/>
            <person name="Gearin C.R."/>
            <person name="Giannoukos G."/>
            <person name="Goode T."/>
            <person name="Graham J."/>
            <person name="Grandbois E."/>
            <person name="Grewal S."/>
            <person name="Gyaltsen K."/>
            <person name="Hafez N."/>
            <person name="Hagos B."/>
            <person name="Hall J."/>
            <person name="Henson C."/>
            <person name="Hollinger A."/>
            <person name="Honan T."/>
            <person name="Huard M.D."/>
            <person name="Hughes L."/>
            <person name="Hurhula B."/>
            <person name="Husby M.E."/>
            <person name="Kamat A."/>
            <person name="Kanga B."/>
            <person name="Kashin S."/>
            <person name="Khazanovich D."/>
            <person name="Kisner P."/>
            <person name="Lance K."/>
            <person name="Lara M."/>
            <person name="Lee W."/>
            <person name="Lennon N."/>
            <person name="Letendre F."/>
            <person name="LeVine R."/>
            <person name="Lipovsky A."/>
            <person name="Liu X."/>
            <person name="Liu J."/>
            <person name="Liu S."/>
            <person name="Lokyitsang T."/>
            <person name="Lokyitsang Y."/>
            <person name="Lubonja R."/>
            <person name="Lui A."/>
            <person name="MacDonald P."/>
            <person name="Magnisalis V."/>
            <person name="Maru K."/>
            <person name="Matthews C."/>
            <person name="McCusker W."/>
            <person name="McDonough S."/>
            <person name="Mehta T."/>
            <person name="Meldrim J."/>
            <person name="Meneus L."/>
            <person name="Mihai O."/>
            <person name="Mihalev A."/>
            <person name="Mihova T."/>
            <person name="Mittelman R."/>
            <person name="Mlenga V."/>
            <person name="Montmayeur A."/>
            <person name="Mulrain L."/>
            <person name="Navidi A."/>
            <person name="Naylor J."/>
            <person name="Negash T."/>
            <person name="Nguyen T."/>
            <person name="Nguyen N."/>
            <person name="Nicol R."/>
            <person name="Norbu C."/>
            <person name="Norbu N."/>
            <person name="Novod N."/>
            <person name="O'Neill B."/>
            <person name="Osman S."/>
            <person name="Markiewicz E."/>
            <person name="Oyono O.L."/>
            <person name="Patti C."/>
            <person name="Phunkhang P."/>
            <person name="Pierre F."/>
            <person name="Priest M."/>
            <person name="Raghuraman S."/>
            <person name="Rege F."/>
            <person name="Reyes R."/>
            <person name="Rise C."/>
            <person name="Rogov P."/>
            <person name="Ross K."/>
            <person name="Ryan E."/>
            <person name="Settipalli S."/>
            <person name="Shea T."/>
            <person name="Sherpa N."/>
            <person name="Shi L."/>
            <person name="Shih D."/>
            <person name="Sparrow T."/>
            <person name="Spaulding J."/>
            <person name="Stalker J."/>
            <person name="Stange-Thomann N."/>
            <person name="Stavropoulos S."/>
            <person name="Stone C."/>
            <person name="Strader C."/>
            <person name="Tesfaye S."/>
            <person name="Thomson T."/>
            <person name="Thoulutsang Y."/>
            <person name="Thoulutsang D."/>
            <person name="Topham K."/>
            <person name="Topping I."/>
            <person name="Tsamla T."/>
            <person name="Vassiliev H."/>
            <person name="Vo A."/>
            <person name="Wangchuk T."/>
            <person name="Wangdi T."/>
            <person name="Weiand M."/>
            <person name="Wilkinson J."/>
            <person name="Wilson A."/>
            <person name="Yadav S."/>
            <person name="Young G."/>
            <person name="Yu Q."/>
            <person name="Zembek L."/>
            <person name="Zhong D."/>
            <person name="Zimmer A."/>
            <person name="Zwirko Z."/>
            <person name="Jaffe D.B."/>
            <person name="Alvarez P."/>
            <person name="Brockman W."/>
            <person name="Butler J."/>
            <person name="Chin C."/>
            <person name="Gnerre S."/>
            <person name="MacCallum I."/>
            <person name="Graves J.A."/>
            <person name="Ponting C.P."/>
            <person name="Breen M."/>
            <person name="Samollow P.B."/>
            <person name="Lander E.S."/>
            <person name="Lindblad-Toh K."/>
        </authorList>
    </citation>
    <scope>NUCLEOTIDE SEQUENCE [LARGE SCALE GENOMIC DNA]</scope>
</reference>
<evidence type="ECO:0000256" key="9">
    <source>
        <dbReference type="ARBA" id="ARBA00022875"/>
    </source>
</evidence>
<accession>F7F4P8</accession>
<feature type="compositionally biased region" description="Basic and acidic residues" evidence="16">
    <location>
        <begin position="50"/>
        <end position="62"/>
    </location>
</feature>
<dbReference type="GO" id="GO:0005537">
    <property type="term" value="F:D-mannose binding"/>
    <property type="evidence" value="ECO:0007669"/>
    <property type="project" value="UniProtKB-KW"/>
</dbReference>
<evidence type="ECO:0000256" key="8">
    <source>
        <dbReference type="ARBA" id="ARBA00022859"/>
    </source>
</evidence>
<gene>
    <name evidence="19" type="primary">MBL2</name>
</gene>
<dbReference type="InterPro" id="IPR051077">
    <property type="entry name" value="Ca-dependent_lectin"/>
</dbReference>
<dbReference type="SMART" id="SM00034">
    <property type="entry name" value="CLECT"/>
    <property type="match status" value="1"/>
</dbReference>
<dbReference type="GO" id="GO:0001905">
    <property type="term" value="P:activation of membrane attack complex"/>
    <property type="evidence" value="ECO:0007669"/>
    <property type="project" value="Ensembl"/>
</dbReference>
<dbReference type="InterPro" id="IPR018378">
    <property type="entry name" value="C-type_lectin_CS"/>
</dbReference>
<keyword evidence="5" id="KW-0430">Lectin</keyword>
<dbReference type="eggNOG" id="KOG4297">
    <property type="taxonomic scope" value="Eukaryota"/>
</dbReference>
<evidence type="ECO:0000256" key="1">
    <source>
        <dbReference type="ARBA" id="ARBA00004613"/>
    </source>
</evidence>
<dbReference type="STRING" id="13616.ENSMODP00000001816"/>
<dbReference type="GeneTree" id="ENSGT00940000154368"/>
<dbReference type="Ensembl" id="ENSMODT00000001855.4">
    <property type="protein sequence ID" value="ENSMODP00000001816.3"/>
    <property type="gene ID" value="ENSMODG00000001491.4"/>
</dbReference>
<evidence type="ECO:0000256" key="6">
    <source>
        <dbReference type="ARBA" id="ARBA00022737"/>
    </source>
</evidence>
<evidence type="ECO:0000256" key="10">
    <source>
        <dbReference type="ARBA" id="ARBA00023035"/>
    </source>
</evidence>
<evidence type="ECO:0000256" key="13">
    <source>
        <dbReference type="ARBA" id="ARBA00023157"/>
    </source>
</evidence>
<dbReference type="GO" id="GO:0043129">
    <property type="term" value="P:surfactant homeostasis"/>
    <property type="evidence" value="ECO:0000318"/>
    <property type="project" value="GO_Central"/>
</dbReference>
<keyword evidence="6" id="KW-0677">Repeat</keyword>
<evidence type="ECO:0000256" key="5">
    <source>
        <dbReference type="ARBA" id="ARBA00022734"/>
    </source>
</evidence>
<evidence type="ECO:0000256" key="17">
    <source>
        <dbReference type="SAM" id="SignalP"/>
    </source>
</evidence>
<dbReference type="GO" id="GO:0050766">
    <property type="term" value="P:positive regulation of phagocytosis"/>
    <property type="evidence" value="ECO:0000318"/>
    <property type="project" value="GO_Central"/>
</dbReference>
<dbReference type="PANTHER" id="PTHR24024">
    <property type="entry name" value="PULMONARY SURFACTANT-ASSOCIATED PROTEIN A"/>
    <property type="match status" value="1"/>
</dbReference>
<dbReference type="GO" id="GO:0005771">
    <property type="term" value="C:multivesicular body"/>
    <property type="evidence" value="ECO:0000318"/>
    <property type="project" value="GO_Central"/>
</dbReference>
<dbReference type="GO" id="GO:0050830">
    <property type="term" value="P:defense response to Gram-positive bacterium"/>
    <property type="evidence" value="ECO:0007669"/>
    <property type="project" value="Ensembl"/>
</dbReference>
<name>F7F4P8_MONDO</name>
<dbReference type="OMA" id="ACSVITC"/>
<feature type="domain" description="C-type lectin" evidence="18">
    <location>
        <begin position="162"/>
        <end position="274"/>
    </location>
</feature>
<dbReference type="GO" id="GO:0038187">
    <property type="term" value="F:pattern recognition receptor activity"/>
    <property type="evidence" value="ECO:0007669"/>
    <property type="project" value="Ensembl"/>
</dbReference>
<evidence type="ECO:0000256" key="7">
    <source>
        <dbReference type="ARBA" id="ARBA00022837"/>
    </source>
</evidence>
<protein>
    <submittedName>
        <fullName evidence="19">Mannose binding lectin 2</fullName>
    </submittedName>
</protein>
<dbReference type="GO" id="GO:0048525">
    <property type="term" value="P:negative regulation of viral process"/>
    <property type="evidence" value="ECO:0007669"/>
    <property type="project" value="Ensembl"/>
</dbReference>
<dbReference type="GO" id="GO:0008228">
    <property type="term" value="P:opsonization"/>
    <property type="evidence" value="ECO:0007669"/>
    <property type="project" value="Ensembl"/>
</dbReference>
<dbReference type="PANTHER" id="PTHR24024:SF35">
    <property type="entry name" value="MANNOSE-BINDING PROTEIN A"/>
    <property type="match status" value="1"/>
</dbReference>
<dbReference type="Proteomes" id="UP000002280">
    <property type="component" value="Chromosome 1"/>
</dbReference>
<evidence type="ECO:0000256" key="14">
    <source>
        <dbReference type="ARBA" id="ARBA00023278"/>
    </source>
</evidence>
<keyword evidence="13" id="KW-1015">Disulfide bond</keyword>
<dbReference type="GO" id="GO:0002752">
    <property type="term" value="P:cell surface pattern recognition receptor signaling pathway"/>
    <property type="evidence" value="ECO:0007669"/>
    <property type="project" value="Ensembl"/>
</dbReference>
<evidence type="ECO:0000256" key="12">
    <source>
        <dbReference type="ARBA" id="ARBA00023153"/>
    </source>
</evidence>
<dbReference type="GO" id="GO:1903028">
    <property type="term" value="P:positive regulation of opsonization"/>
    <property type="evidence" value="ECO:0007669"/>
    <property type="project" value="Ensembl"/>
</dbReference>
<keyword evidence="4 17" id="KW-0732">Signal</keyword>
<reference evidence="19" key="3">
    <citation type="submission" date="2025-09" db="UniProtKB">
        <authorList>
            <consortium name="Ensembl"/>
        </authorList>
    </citation>
    <scope>IDENTIFICATION</scope>
</reference>
<dbReference type="InterPro" id="IPR016186">
    <property type="entry name" value="C-type_lectin-like/link_sf"/>
</dbReference>
<dbReference type="GO" id="GO:0042802">
    <property type="term" value="F:identical protein binding"/>
    <property type="evidence" value="ECO:0007669"/>
    <property type="project" value="Ensembl"/>
</dbReference>
<evidence type="ECO:0000256" key="15">
    <source>
        <dbReference type="SAM" id="Coils"/>
    </source>
</evidence>
<dbReference type="SUPFAM" id="SSF56436">
    <property type="entry name" value="C-type lectin-like"/>
    <property type="match status" value="1"/>
</dbReference>
<keyword evidence="3" id="KW-0399">Innate immunity</keyword>
<dbReference type="KEGG" id="mdo:100016460"/>
<dbReference type="GO" id="GO:0006958">
    <property type="term" value="P:complement activation, classical pathway"/>
    <property type="evidence" value="ECO:0007669"/>
    <property type="project" value="UniProtKB-KW"/>
</dbReference>
<dbReference type="InterPro" id="IPR001304">
    <property type="entry name" value="C-type_lectin-like"/>
</dbReference>